<dbReference type="KEGG" id="mrob:HH214_06220"/>
<dbReference type="Pfam" id="PF01545">
    <property type="entry name" value="Cation_efflux"/>
    <property type="match status" value="1"/>
</dbReference>
<feature type="domain" description="Cation efflux protein transmembrane" evidence="8">
    <location>
        <begin position="18"/>
        <end position="211"/>
    </location>
</feature>
<dbReference type="SUPFAM" id="SSF161111">
    <property type="entry name" value="Cation efflux protein transmembrane domain-like"/>
    <property type="match status" value="1"/>
</dbReference>
<dbReference type="GO" id="GO:0008324">
    <property type="term" value="F:monoatomic cation transmembrane transporter activity"/>
    <property type="evidence" value="ECO:0007669"/>
    <property type="project" value="InterPro"/>
</dbReference>
<evidence type="ECO:0000256" key="6">
    <source>
        <dbReference type="ARBA" id="ARBA00023136"/>
    </source>
</evidence>
<dbReference type="InterPro" id="IPR036837">
    <property type="entry name" value="Cation_efflux_CTD_sf"/>
</dbReference>
<feature type="transmembrane region" description="Helical" evidence="7">
    <location>
        <begin position="39"/>
        <end position="63"/>
    </location>
</feature>
<name>A0A7L5DWU0_9SPHI</name>
<dbReference type="InterPro" id="IPR002524">
    <property type="entry name" value="Cation_efflux"/>
</dbReference>
<dbReference type="InterPro" id="IPR050291">
    <property type="entry name" value="CDF_Transporter"/>
</dbReference>
<evidence type="ECO:0000313" key="10">
    <source>
        <dbReference type="EMBL" id="QJD95495.1"/>
    </source>
</evidence>
<protein>
    <submittedName>
        <fullName evidence="10">Cation transporter</fullName>
    </submittedName>
</protein>
<dbReference type="Proteomes" id="UP000503278">
    <property type="component" value="Chromosome"/>
</dbReference>
<keyword evidence="11" id="KW-1185">Reference proteome</keyword>
<gene>
    <name evidence="10" type="ORF">HH214_06220</name>
</gene>
<dbReference type="InterPro" id="IPR027469">
    <property type="entry name" value="Cation_efflux_TMD_sf"/>
</dbReference>
<feature type="domain" description="Cation efflux protein cytoplasmic" evidence="9">
    <location>
        <begin position="215"/>
        <end position="292"/>
    </location>
</feature>
<comment type="similarity">
    <text evidence="2">Belongs to the cation diffusion facilitator (CDF) transporter (TC 2.A.4) family.</text>
</comment>
<feature type="transmembrane region" description="Helical" evidence="7">
    <location>
        <begin position="160"/>
        <end position="180"/>
    </location>
</feature>
<evidence type="ECO:0000256" key="7">
    <source>
        <dbReference type="SAM" id="Phobius"/>
    </source>
</evidence>
<proteinExistence type="inferred from homology"/>
<dbReference type="RefSeq" id="WP_169606505.1">
    <property type="nucleotide sequence ID" value="NZ_CP051682.1"/>
</dbReference>
<dbReference type="PANTHER" id="PTHR43840:SF15">
    <property type="entry name" value="MITOCHONDRIAL METAL TRANSPORTER 1-RELATED"/>
    <property type="match status" value="1"/>
</dbReference>
<feature type="transmembrane region" description="Helical" evidence="7">
    <location>
        <begin position="117"/>
        <end position="139"/>
    </location>
</feature>
<feature type="transmembrane region" description="Helical" evidence="7">
    <location>
        <begin position="84"/>
        <end position="105"/>
    </location>
</feature>
<dbReference type="FunFam" id="1.20.1510.10:FF:000006">
    <property type="entry name" value="Divalent cation efflux transporter"/>
    <property type="match status" value="1"/>
</dbReference>
<evidence type="ECO:0000256" key="4">
    <source>
        <dbReference type="ARBA" id="ARBA00022692"/>
    </source>
</evidence>
<evidence type="ECO:0000256" key="5">
    <source>
        <dbReference type="ARBA" id="ARBA00022989"/>
    </source>
</evidence>
<keyword evidence="5 7" id="KW-1133">Transmembrane helix</keyword>
<reference evidence="10 11" key="1">
    <citation type="submission" date="2020-04" db="EMBL/GenBank/DDBJ databases">
        <title>Genome sequencing of novel species.</title>
        <authorList>
            <person name="Heo J."/>
            <person name="Kim S.-J."/>
            <person name="Kim J.-S."/>
            <person name="Hong S.-B."/>
            <person name="Kwon S.-W."/>
        </authorList>
    </citation>
    <scope>NUCLEOTIDE SEQUENCE [LARGE SCALE GENOMIC DNA]</scope>
    <source>
        <strain evidence="10 11">F39-2</strain>
    </source>
</reference>
<dbReference type="Gene3D" id="3.30.70.1350">
    <property type="entry name" value="Cation efflux protein, cytoplasmic domain"/>
    <property type="match status" value="1"/>
</dbReference>
<dbReference type="Pfam" id="PF16916">
    <property type="entry name" value="ZT_dimer"/>
    <property type="match status" value="1"/>
</dbReference>
<evidence type="ECO:0000256" key="1">
    <source>
        <dbReference type="ARBA" id="ARBA00004141"/>
    </source>
</evidence>
<dbReference type="AlphaFoldDB" id="A0A7L5DWU0"/>
<sequence length="293" mass="31685">MNELDLHPSANALRTTQIGIVISIVLVFVKAIAGHIGHSYALIADATETGADVLSSTLLFFALRIAVRPPDAQHPYGHGKAEPIAAIVISLFLIGAAFWIGFHAIEMIETPHSLPQKFTLAILLMVIVIKEVMFRYVLAIGKKLNSQAVIADAYHHRSDAITSIAAFIGIIVALIAGKGYEGADDWAALLAAVLIIYNAIGIIRPALGEIMDAAPPAEINGHVRELAAEVSDVKRVEKCFVRKMGFDYFVDLHIQVNGHLTVTQGHEIAHQVKDKLLHSTLSIKDALIHVEPA</sequence>
<dbReference type="InterPro" id="IPR058533">
    <property type="entry name" value="Cation_efflux_TM"/>
</dbReference>
<evidence type="ECO:0000256" key="3">
    <source>
        <dbReference type="ARBA" id="ARBA00022448"/>
    </source>
</evidence>
<dbReference type="Gene3D" id="1.20.1510.10">
    <property type="entry name" value="Cation efflux protein transmembrane domain"/>
    <property type="match status" value="1"/>
</dbReference>
<evidence type="ECO:0000313" key="11">
    <source>
        <dbReference type="Proteomes" id="UP000503278"/>
    </source>
</evidence>
<organism evidence="10 11">
    <name type="scientific">Mucilaginibacter robiniae</name>
    <dbReference type="NCBI Taxonomy" id="2728022"/>
    <lineage>
        <taxon>Bacteria</taxon>
        <taxon>Pseudomonadati</taxon>
        <taxon>Bacteroidota</taxon>
        <taxon>Sphingobacteriia</taxon>
        <taxon>Sphingobacteriales</taxon>
        <taxon>Sphingobacteriaceae</taxon>
        <taxon>Mucilaginibacter</taxon>
    </lineage>
</organism>
<dbReference type="SUPFAM" id="SSF160240">
    <property type="entry name" value="Cation efflux protein cytoplasmic domain-like"/>
    <property type="match status" value="1"/>
</dbReference>
<dbReference type="InterPro" id="IPR027470">
    <property type="entry name" value="Cation_efflux_CTD"/>
</dbReference>
<feature type="transmembrane region" description="Helical" evidence="7">
    <location>
        <begin position="12"/>
        <end position="33"/>
    </location>
</feature>
<comment type="subcellular location">
    <subcellularLocation>
        <location evidence="1">Membrane</location>
        <topology evidence="1">Multi-pass membrane protein</topology>
    </subcellularLocation>
</comment>
<dbReference type="PANTHER" id="PTHR43840">
    <property type="entry name" value="MITOCHONDRIAL METAL TRANSPORTER 1-RELATED"/>
    <property type="match status" value="1"/>
</dbReference>
<dbReference type="NCBIfam" id="TIGR01297">
    <property type="entry name" value="CDF"/>
    <property type="match status" value="1"/>
</dbReference>
<evidence type="ECO:0000259" key="9">
    <source>
        <dbReference type="Pfam" id="PF16916"/>
    </source>
</evidence>
<evidence type="ECO:0000259" key="8">
    <source>
        <dbReference type="Pfam" id="PF01545"/>
    </source>
</evidence>
<accession>A0A7L5DWU0</accession>
<keyword evidence="3" id="KW-0813">Transport</keyword>
<evidence type="ECO:0000256" key="2">
    <source>
        <dbReference type="ARBA" id="ARBA00008114"/>
    </source>
</evidence>
<feature type="transmembrane region" description="Helical" evidence="7">
    <location>
        <begin position="186"/>
        <end position="203"/>
    </location>
</feature>
<dbReference type="EMBL" id="CP051682">
    <property type="protein sequence ID" value="QJD95495.1"/>
    <property type="molecule type" value="Genomic_DNA"/>
</dbReference>
<dbReference type="GO" id="GO:0016020">
    <property type="term" value="C:membrane"/>
    <property type="evidence" value="ECO:0007669"/>
    <property type="project" value="UniProtKB-SubCell"/>
</dbReference>
<keyword evidence="6 7" id="KW-0472">Membrane</keyword>
<keyword evidence="4 7" id="KW-0812">Transmembrane</keyword>